<dbReference type="RefSeq" id="WP_179240836.1">
    <property type="nucleotide sequence ID" value="NZ_CP058595.1"/>
</dbReference>
<organism evidence="1 2">
    <name type="scientific">Costertonia aggregata</name>
    <dbReference type="NCBI Taxonomy" id="343403"/>
    <lineage>
        <taxon>Bacteria</taxon>
        <taxon>Pseudomonadati</taxon>
        <taxon>Bacteroidota</taxon>
        <taxon>Flavobacteriia</taxon>
        <taxon>Flavobacteriales</taxon>
        <taxon>Flavobacteriaceae</taxon>
        <taxon>Costertonia</taxon>
    </lineage>
</organism>
<dbReference type="Proteomes" id="UP000509302">
    <property type="component" value="Chromosome"/>
</dbReference>
<sequence length="184" mass="21735">MARYRVILFLFIVNICCKDNTTSNKMHSVVENIPEKHVQDDFEVIAETANLFPFIELKKINDRISFNNYELTHTSFKQTNRYQAGVYSLGNKVGNDIGMYPNLSENYNRLDIKFANLNIEYRDLELDKTLSELEYIGTTSYEGEVSFIEDKYVHKGYRIKLRFEKSNNNEIFYLIRLTIDRVIK</sequence>
<evidence type="ECO:0000313" key="1">
    <source>
        <dbReference type="EMBL" id="QLG44502.1"/>
    </source>
</evidence>
<name>A0A7H9AM23_9FLAO</name>
<gene>
    <name evidence="1" type="ORF">HYG79_03785</name>
</gene>
<reference evidence="1 2" key="1">
    <citation type="journal article" date="2006" name="Int. J. Syst. Evol. Microbiol.">
        <title>Costertonia aggregata gen. nov., sp. nov., a mesophilic marine bacterium of the family Flavobacteriaceae, isolated from a mature biofilm.</title>
        <authorList>
            <person name="Kwon K.K."/>
            <person name="Lee Y.K."/>
            <person name="Lee H.K."/>
        </authorList>
    </citation>
    <scope>NUCLEOTIDE SEQUENCE [LARGE SCALE GENOMIC DNA]</scope>
    <source>
        <strain evidence="1 2">KCCM 42265</strain>
    </source>
</reference>
<accession>A0A7H9AM23</accession>
<dbReference type="KEGG" id="cagg:HYG79_03785"/>
<dbReference type="AlphaFoldDB" id="A0A7H9AM23"/>
<protein>
    <submittedName>
        <fullName evidence="1">Uncharacterized protein</fullName>
    </submittedName>
</protein>
<proteinExistence type="predicted"/>
<evidence type="ECO:0000313" key="2">
    <source>
        <dbReference type="Proteomes" id="UP000509302"/>
    </source>
</evidence>
<dbReference type="EMBL" id="CP058595">
    <property type="protein sequence ID" value="QLG44502.1"/>
    <property type="molecule type" value="Genomic_DNA"/>
</dbReference>
<keyword evidence="2" id="KW-1185">Reference proteome</keyword>